<comment type="subcellular location">
    <subcellularLocation>
        <location evidence="1">Cell outer membrane</location>
    </subcellularLocation>
</comment>
<proteinExistence type="inferred from homology"/>
<protein>
    <recommendedName>
        <fullName evidence="13">Outer membrane protein</fullName>
    </recommendedName>
</protein>
<keyword evidence="4" id="KW-1134">Transmembrane beta strand</keyword>
<reference evidence="11 12" key="1">
    <citation type="submission" date="2017-08" db="EMBL/GenBank/DDBJ databases">
        <title>Halovibrio sewagensis sp. nov., isolated from wastewater of high salinity.</title>
        <authorList>
            <person name="Dong X."/>
            <person name="Zhang G."/>
        </authorList>
    </citation>
    <scope>NUCLEOTIDE SEQUENCE [LARGE SCALE GENOMIC DNA]</scope>
    <source>
        <strain evidence="11 12">YL5-2</strain>
    </source>
</reference>
<keyword evidence="5" id="KW-0812">Transmembrane</keyword>
<evidence type="ECO:0000256" key="1">
    <source>
        <dbReference type="ARBA" id="ARBA00004442"/>
    </source>
</evidence>
<sequence>MKARALPALIAALLLPATQAYGEGLMEVYEQALSYDSDLAAARAARQAREAAVDESRAPLLPQLDAFGESSYTERNTLDGDLTSHQYGLQLSQPLFRANAWYGFQASQKQSKVAAAELSRAEQGLMLKVAEQYFNVLRAKDELDTAQAQEAALRRQWEQAKERYDVGLVATTEVEEARAGYDASRSQRIAAQSQLDIERESLARLTGQFPNALERLETDFPISSPEPDNPEAWAQTALEQNWELKAQQLTVAAKSEQVSAARSEHLPTLDLFARIERQHQDNNFELPGGSAGAGVQPGAYSNPMDEYPRTDTTVGLSLNIPLYNGGGTQAGVRRVRSETEQAERELDTVRRNVRLDARSLFRRITTNVQTINAQRQTIVSSRSALDATRAGYEVGTRNIVEVLDAEQNYYVALRDYANARYDYVLNTLRLKQVAGTLSPQDLQGLDRWLSATAPGIERLARQVTREERENNGDSGDGEYRRIPSDNVVPLQDQ</sequence>
<comment type="caution">
    <text evidence="11">The sequence shown here is derived from an EMBL/GenBank/DDBJ whole genome shotgun (WGS) entry which is preliminary data.</text>
</comment>
<dbReference type="GO" id="GO:0009279">
    <property type="term" value="C:cell outer membrane"/>
    <property type="evidence" value="ECO:0007669"/>
    <property type="project" value="UniProtKB-SubCell"/>
</dbReference>
<gene>
    <name evidence="11" type="ORF">CK501_12985</name>
</gene>
<dbReference type="InterPro" id="IPR010130">
    <property type="entry name" value="T1SS_OMP_TolC"/>
</dbReference>
<evidence type="ECO:0000256" key="3">
    <source>
        <dbReference type="ARBA" id="ARBA00022448"/>
    </source>
</evidence>
<feature type="compositionally biased region" description="Basic and acidic residues" evidence="9">
    <location>
        <begin position="462"/>
        <end position="483"/>
    </location>
</feature>
<dbReference type="EMBL" id="NSKD01000006">
    <property type="protein sequence ID" value="PAU79712.1"/>
    <property type="molecule type" value="Genomic_DNA"/>
</dbReference>
<dbReference type="Gene3D" id="1.20.1600.10">
    <property type="entry name" value="Outer membrane efflux proteins (OEP)"/>
    <property type="match status" value="1"/>
</dbReference>
<dbReference type="SUPFAM" id="SSF56954">
    <property type="entry name" value="Outer membrane efflux proteins (OEP)"/>
    <property type="match status" value="1"/>
</dbReference>
<organism evidence="11 12">
    <name type="scientific">Halovibrio salipaludis</name>
    <dbReference type="NCBI Taxonomy" id="2032626"/>
    <lineage>
        <taxon>Bacteria</taxon>
        <taxon>Pseudomonadati</taxon>
        <taxon>Pseudomonadota</taxon>
        <taxon>Gammaproteobacteria</taxon>
        <taxon>Oceanospirillales</taxon>
        <taxon>Halomonadaceae</taxon>
        <taxon>Halovibrio</taxon>
    </lineage>
</organism>
<keyword evidence="12" id="KW-1185">Reference proteome</keyword>
<dbReference type="GO" id="GO:0015562">
    <property type="term" value="F:efflux transmembrane transporter activity"/>
    <property type="evidence" value="ECO:0007669"/>
    <property type="project" value="InterPro"/>
</dbReference>
<dbReference type="GO" id="GO:0015288">
    <property type="term" value="F:porin activity"/>
    <property type="evidence" value="ECO:0007669"/>
    <property type="project" value="TreeGrafter"/>
</dbReference>
<feature type="region of interest" description="Disordered" evidence="9">
    <location>
        <begin position="462"/>
        <end position="493"/>
    </location>
</feature>
<evidence type="ECO:0000256" key="6">
    <source>
        <dbReference type="ARBA" id="ARBA00023136"/>
    </source>
</evidence>
<evidence type="ECO:0000313" key="12">
    <source>
        <dbReference type="Proteomes" id="UP000218896"/>
    </source>
</evidence>
<dbReference type="RefSeq" id="WP_095618169.1">
    <property type="nucleotide sequence ID" value="NZ_NSKD01000006.1"/>
</dbReference>
<name>A0A2A2F537_9GAMM</name>
<dbReference type="PANTHER" id="PTHR30026:SF20">
    <property type="entry name" value="OUTER MEMBRANE PROTEIN TOLC"/>
    <property type="match status" value="1"/>
</dbReference>
<evidence type="ECO:0000256" key="4">
    <source>
        <dbReference type="ARBA" id="ARBA00022452"/>
    </source>
</evidence>
<evidence type="ECO:0008006" key="13">
    <source>
        <dbReference type="Google" id="ProtNLM"/>
    </source>
</evidence>
<accession>A0A2A2F537</accession>
<evidence type="ECO:0000256" key="7">
    <source>
        <dbReference type="ARBA" id="ARBA00023237"/>
    </source>
</evidence>
<feature type="chain" id="PRO_5012403719" description="Outer membrane protein" evidence="10">
    <location>
        <begin position="23"/>
        <end position="493"/>
    </location>
</feature>
<feature type="signal peptide" evidence="10">
    <location>
        <begin position="1"/>
        <end position="22"/>
    </location>
</feature>
<evidence type="ECO:0000313" key="11">
    <source>
        <dbReference type="EMBL" id="PAU79712.1"/>
    </source>
</evidence>
<keyword evidence="3" id="KW-0813">Transport</keyword>
<keyword evidence="6" id="KW-0472">Membrane</keyword>
<keyword evidence="8" id="KW-0175">Coiled coil</keyword>
<evidence type="ECO:0000256" key="5">
    <source>
        <dbReference type="ARBA" id="ARBA00022692"/>
    </source>
</evidence>
<dbReference type="GO" id="GO:1990281">
    <property type="term" value="C:efflux pump complex"/>
    <property type="evidence" value="ECO:0007669"/>
    <property type="project" value="TreeGrafter"/>
</dbReference>
<comment type="similarity">
    <text evidence="2">Belongs to the outer membrane factor (OMF) (TC 1.B.17) family.</text>
</comment>
<evidence type="ECO:0000256" key="9">
    <source>
        <dbReference type="SAM" id="MobiDB-lite"/>
    </source>
</evidence>
<dbReference type="Pfam" id="PF02321">
    <property type="entry name" value="OEP"/>
    <property type="match status" value="2"/>
</dbReference>
<dbReference type="Proteomes" id="UP000218896">
    <property type="component" value="Unassembled WGS sequence"/>
</dbReference>
<evidence type="ECO:0000256" key="2">
    <source>
        <dbReference type="ARBA" id="ARBA00007613"/>
    </source>
</evidence>
<dbReference type="OrthoDB" id="9813458at2"/>
<dbReference type="PANTHER" id="PTHR30026">
    <property type="entry name" value="OUTER MEMBRANE PROTEIN TOLC"/>
    <property type="match status" value="1"/>
</dbReference>
<feature type="coiled-coil region" evidence="8">
    <location>
        <begin position="136"/>
        <end position="163"/>
    </location>
</feature>
<dbReference type="InterPro" id="IPR003423">
    <property type="entry name" value="OMP_efflux"/>
</dbReference>
<dbReference type="AlphaFoldDB" id="A0A2A2F537"/>
<keyword evidence="7" id="KW-0998">Cell outer membrane</keyword>
<evidence type="ECO:0000256" key="8">
    <source>
        <dbReference type="SAM" id="Coils"/>
    </source>
</evidence>
<dbReference type="InterPro" id="IPR051906">
    <property type="entry name" value="TolC-like"/>
</dbReference>
<keyword evidence="10" id="KW-0732">Signal</keyword>
<evidence type="ECO:0000256" key="10">
    <source>
        <dbReference type="SAM" id="SignalP"/>
    </source>
</evidence>
<dbReference type="NCBIfam" id="TIGR01844">
    <property type="entry name" value="type_I_sec_TolC"/>
    <property type="match status" value="1"/>
</dbReference>